<name>A0A7S3AF46_9EUKA</name>
<keyword evidence="3" id="KW-1133">Transmembrane helix</keyword>
<keyword evidence="2" id="KW-0812">Transmembrane</keyword>
<evidence type="ECO:0000256" key="3">
    <source>
        <dbReference type="ARBA" id="ARBA00022989"/>
    </source>
</evidence>
<dbReference type="PANTHER" id="PTHR46426:SF1">
    <property type="entry name" value="PROTEIN DISULFIDE-ISOMERASE TMX3"/>
    <property type="match status" value="1"/>
</dbReference>
<dbReference type="EMBL" id="HBHX01006407">
    <property type="protein sequence ID" value="CAE0102865.1"/>
    <property type="molecule type" value="Transcribed_RNA"/>
</dbReference>
<protein>
    <recommendedName>
        <fullName evidence="6">Thioredoxin-like fold domain-containing protein</fullName>
    </recommendedName>
</protein>
<dbReference type="InterPro" id="IPR052250">
    <property type="entry name" value="PDI_TMX3"/>
</dbReference>
<evidence type="ECO:0000256" key="1">
    <source>
        <dbReference type="ARBA" id="ARBA00004167"/>
    </source>
</evidence>
<keyword evidence="4" id="KW-0472">Membrane</keyword>
<accession>A0A7S3AF46</accession>
<evidence type="ECO:0008006" key="6">
    <source>
        <dbReference type="Google" id="ProtNLM"/>
    </source>
</evidence>
<sequence length="282" mass="31457">MSGVGHSLFTEVARRQQHMLTFGETESPSVLEAASLPMDGMASGTPLVVKLDPDESPSVLEPAALEEMDASALTSWVRAHRFPLCSMLSRSNFYELSSDGKKLVVLLLDPKEYCSESSTAEECDQFEISAADTKKGDAASLRSMARDATIQSSFHFGILDGRKWAEFAQDHLIETTSLPRLLVLDHAAKAFYNDETGDARSVAGMRAFLDRVSQGSVRMEYEDWKGLPDRWWRTAVRWAPPLSVLGFLPRYSFVTAAVAVVAYLLYKLFTFDYPEEDYGKRD</sequence>
<dbReference type="GO" id="GO:0016020">
    <property type="term" value="C:membrane"/>
    <property type="evidence" value="ECO:0007669"/>
    <property type="project" value="UniProtKB-SubCell"/>
</dbReference>
<dbReference type="GO" id="GO:0005783">
    <property type="term" value="C:endoplasmic reticulum"/>
    <property type="evidence" value="ECO:0007669"/>
    <property type="project" value="TreeGrafter"/>
</dbReference>
<evidence type="ECO:0000313" key="5">
    <source>
        <dbReference type="EMBL" id="CAE0102865.1"/>
    </source>
</evidence>
<organism evidence="5">
    <name type="scientific">Haptolina ericina</name>
    <dbReference type="NCBI Taxonomy" id="156174"/>
    <lineage>
        <taxon>Eukaryota</taxon>
        <taxon>Haptista</taxon>
        <taxon>Haptophyta</taxon>
        <taxon>Prymnesiophyceae</taxon>
        <taxon>Prymnesiales</taxon>
        <taxon>Prymnesiaceae</taxon>
        <taxon>Haptolina</taxon>
    </lineage>
</organism>
<dbReference type="Gene3D" id="3.40.30.10">
    <property type="entry name" value="Glutaredoxin"/>
    <property type="match status" value="1"/>
</dbReference>
<dbReference type="PANTHER" id="PTHR46426">
    <property type="entry name" value="PROTEIN DISULFIDE-ISOMERASE TMX3"/>
    <property type="match status" value="1"/>
</dbReference>
<evidence type="ECO:0000256" key="4">
    <source>
        <dbReference type="ARBA" id="ARBA00023136"/>
    </source>
</evidence>
<gene>
    <name evidence="5" type="ORF">HERI1096_LOCUS3523</name>
</gene>
<dbReference type="Pfam" id="PF13848">
    <property type="entry name" value="Thioredoxin_6"/>
    <property type="match status" value="1"/>
</dbReference>
<dbReference type="AlphaFoldDB" id="A0A7S3AF46"/>
<reference evidence="5" key="1">
    <citation type="submission" date="2021-01" db="EMBL/GenBank/DDBJ databases">
        <authorList>
            <person name="Corre E."/>
            <person name="Pelletier E."/>
            <person name="Niang G."/>
            <person name="Scheremetjew M."/>
            <person name="Finn R."/>
            <person name="Kale V."/>
            <person name="Holt S."/>
            <person name="Cochrane G."/>
            <person name="Meng A."/>
            <person name="Brown T."/>
            <person name="Cohen L."/>
        </authorList>
    </citation>
    <scope>NUCLEOTIDE SEQUENCE</scope>
    <source>
        <strain evidence="5">CCMP281</strain>
    </source>
</reference>
<proteinExistence type="predicted"/>
<comment type="subcellular location">
    <subcellularLocation>
        <location evidence="1">Membrane</location>
        <topology evidence="1">Single-pass membrane protein</topology>
    </subcellularLocation>
</comment>
<evidence type="ECO:0000256" key="2">
    <source>
        <dbReference type="ARBA" id="ARBA00022692"/>
    </source>
</evidence>